<gene>
    <name evidence="1" type="ORF">B0I33_104500</name>
</gene>
<dbReference type="EMBL" id="PVNH01000004">
    <property type="protein sequence ID" value="PRX48682.1"/>
    <property type="molecule type" value="Genomic_DNA"/>
</dbReference>
<proteinExistence type="predicted"/>
<dbReference type="AlphaFoldDB" id="A0A2T0LXD2"/>
<dbReference type="Proteomes" id="UP000238362">
    <property type="component" value="Unassembled WGS sequence"/>
</dbReference>
<accession>A0A2T0LXD2</accession>
<reference evidence="1 2" key="1">
    <citation type="submission" date="2018-03" db="EMBL/GenBank/DDBJ databases">
        <title>Genomic Encyclopedia of Type Strains, Phase III (KMG-III): the genomes of soil and plant-associated and newly described type strains.</title>
        <authorList>
            <person name="Whitman W."/>
        </authorList>
    </citation>
    <scope>NUCLEOTIDE SEQUENCE [LARGE SCALE GENOMIC DNA]</scope>
    <source>
        <strain evidence="1 2">CGMCC 4.7125</strain>
    </source>
</reference>
<name>A0A2T0LXD2_9PSEU</name>
<evidence type="ECO:0000313" key="1">
    <source>
        <dbReference type="EMBL" id="PRX48682.1"/>
    </source>
</evidence>
<evidence type="ECO:0000313" key="2">
    <source>
        <dbReference type="Proteomes" id="UP000238362"/>
    </source>
</evidence>
<dbReference type="RefSeq" id="WP_106178728.1">
    <property type="nucleotide sequence ID" value="NZ_PVNH01000004.1"/>
</dbReference>
<dbReference type="OrthoDB" id="3686787at2"/>
<sequence>MAAHNRRLKQILFTIGAVSFQCQIRTWNLDPGVQDGDRQYTYCPDGAFIEDTDDEPTLELTAFSDWRSEGFSDFLWSHANEVVDFVLDHHPDIPGEHVRWTGKVKIKPGPVGGDVRTTEITEVTLPIIGTLGDGLDYERVA</sequence>
<protein>
    <submittedName>
        <fullName evidence="1">Uncharacterized protein</fullName>
    </submittedName>
</protein>
<organism evidence="1 2">
    <name type="scientific">Prauserella shujinwangii</name>
    <dbReference type="NCBI Taxonomy" id="1453103"/>
    <lineage>
        <taxon>Bacteria</taxon>
        <taxon>Bacillati</taxon>
        <taxon>Actinomycetota</taxon>
        <taxon>Actinomycetes</taxon>
        <taxon>Pseudonocardiales</taxon>
        <taxon>Pseudonocardiaceae</taxon>
        <taxon>Prauserella</taxon>
    </lineage>
</organism>
<comment type="caution">
    <text evidence="1">The sequence shown here is derived from an EMBL/GenBank/DDBJ whole genome shotgun (WGS) entry which is preliminary data.</text>
</comment>
<keyword evidence="2" id="KW-1185">Reference proteome</keyword>